<comment type="caution">
    <text evidence="1">The sequence shown here is derived from an EMBL/GenBank/DDBJ whole genome shotgun (WGS) entry which is preliminary data.</text>
</comment>
<dbReference type="Proteomes" id="UP000028511">
    <property type="component" value="Unassembled WGS sequence"/>
</dbReference>
<evidence type="ECO:0000313" key="1">
    <source>
        <dbReference type="EMBL" id="CDG95714.1"/>
    </source>
</evidence>
<sequence>MTEEFVRFFYPKLSKKKKKDVERLVKKGVKKSVAVGLLSAGKCSYPEALMISKIIGEFSSVEIFSYTEKPQSVCFLANIDDKKNLYIYPQYRLMKPLYLNKKDRKQQDYWYIDLAIELHIVNPIDDDSAIIAIWGMEYDGHPQHFIESGIQDSNLRDLTINTEYDINIIHITKEIWENRSRLVHANLSRFIERRYQDVKGIPFNDLENRQMNLTKLPTLDLIRMPDGSVKATHWLTNVN</sequence>
<dbReference type="EMBL" id="CBSW010000059">
    <property type="protein sequence ID" value="CDG95714.1"/>
    <property type="molecule type" value="Genomic_DNA"/>
</dbReference>
<protein>
    <submittedName>
        <fullName evidence="1">Uncharacterized protein</fullName>
    </submittedName>
</protein>
<reference evidence="1" key="1">
    <citation type="submission" date="2013-07" db="EMBL/GenBank/DDBJ databases">
        <title>Sub-species coevolution in mutualistic symbiosis.</title>
        <authorList>
            <person name="Murfin K."/>
            <person name="Klassen J."/>
            <person name="Lee M."/>
            <person name="Forst S."/>
            <person name="Stock P."/>
            <person name="Goodrich-Blair H."/>
        </authorList>
    </citation>
    <scope>NUCLEOTIDE SEQUENCE [LARGE SCALE GENOMIC DNA]</scope>
    <source>
        <strain evidence="1">Puntauvense</strain>
    </source>
</reference>
<proteinExistence type="predicted"/>
<accession>A0A077N9M4</accession>
<dbReference type="RefSeq" id="WP_038215452.1">
    <property type="nucleotide sequence ID" value="NZ_CAWLWN010000138.1"/>
</dbReference>
<dbReference type="HOGENOM" id="CLU_1160741_0_0_6"/>
<dbReference type="AlphaFoldDB" id="A0A077N9M4"/>
<organism evidence="1">
    <name type="scientific">Xenorhabdus bovienii str. puntauvense</name>
    <dbReference type="NCBI Taxonomy" id="1398201"/>
    <lineage>
        <taxon>Bacteria</taxon>
        <taxon>Pseudomonadati</taxon>
        <taxon>Pseudomonadota</taxon>
        <taxon>Gammaproteobacteria</taxon>
        <taxon>Enterobacterales</taxon>
        <taxon>Morganellaceae</taxon>
        <taxon>Xenorhabdus</taxon>
    </lineage>
</organism>
<name>A0A077N9M4_XENBV</name>
<gene>
    <name evidence="1" type="ORF">XBP1_1510004</name>
</gene>